<dbReference type="Proteomes" id="UP000030111">
    <property type="component" value="Unassembled WGS sequence"/>
</dbReference>
<gene>
    <name evidence="1" type="ORF">Q766_18245</name>
</gene>
<dbReference type="AlphaFoldDB" id="A0A0A2MIP6"/>
<protein>
    <submittedName>
        <fullName evidence="1">Uncharacterized protein</fullName>
    </submittedName>
</protein>
<dbReference type="EMBL" id="JRLY01000020">
    <property type="protein sequence ID" value="KGO91363.1"/>
    <property type="molecule type" value="Genomic_DNA"/>
</dbReference>
<accession>A0A0A2MIP6</accession>
<evidence type="ECO:0000313" key="1">
    <source>
        <dbReference type="EMBL" id="KGO91363.1"/>
    </source>
</evidence>
<keyword evidence="2" id="KW-1185">Reference proteome</keyword>
<sequence>MHVPKFRQNGPILTVIFHFRTSSYVTELHFLKLPIKITQKQFTEVTASVLRRIYGCNFASGEMVVGY</sequence>
<evidence type="ECO:0000313" key="2">
    <source>
        <dbReference type="Proteomes" id="UP000030111"/>
    </source>
</evidence>
<organism evidence="1 2">
    <name type="scientific">Flavobacterium subsaxonicum WB 4.1-42 = DSM 21790</name>
    <dbReference type="NCBI Taxonomy" id="1121898"/>
    <lineage>
        <taxon>Bacteria</taxon>
        <taxon>Pseudomonadati</taxon>
        <taxon>Bacteroidota</taxon>
        <taxon>Flavobacteriia</taxon>
        <taxon>Flavobacteriales</taxon>
        <taxon>Flavobacteriaceae</taxon>
        <taxon>Flavobacterium</taxon>
    </lineage>
</organism>
<comment type="caution">
    <text evidence="1">The sequence shown here is derived from an EMBL/GenBank/DDBJ whole genome shotgun (WGS) entry which is preliminary data.</text>
</comment>
<proteinExistence type="predicted"/>
<reference evidence="1 2" key="1">
    <citation type="submission" date="2013-09" db="EMBL/GenBank/DDBJ databases">
        <authorList>
            <person name="Zeng Z."/>
            <person name="Chen C."/>
        </authorList>
    </citation>
    <scope>NUCLEOTIDE SEQUENCE [LARGE SCALE GENOMIC DNA]</scope>
    <source>
        <strain evidence="1 2">WB 4.1-42</strain>
    </source>
</reference>
<name>A0A0A2MIP6_9FLAO</name>